<dbReference type="EMBL" id="CM007652">
    <property type="protein sequence ID" value="ONI23501.1"/>
    <property type="molecule type" value="Genomic_DNA"/>
</dbReference>
<dbReference type="Proteomes" id="UP000006882">
    <property type="component" value="Chromosome G2"/>
</dbReference>
<reference evidence="1 2" key="1">
    <citation type="journal article" date="2013" name="Nat. Genet.">
        <title>The high-quality draft genome of peach (Prunus persica) identifies unique patterns of genetic diversity, domestication and genome evolution.</title>
        <authorList>
            <consortium name="International Peach Genome Initiative"/>
            <person name="Verde I."/>
            <person name="Abbott A.G."/>
            <person name="Scalabrin S."/>
            <person name="Jung S."/>
            <person name="Shu S."/>
            <person name="Marroni F."/>
            <person name="Zhebentyayeva T."/>
            <person name="Dettori M.T."/>
            <person name="Grimwood J."/>
            <person name="Cattonaro F."/>
            <person name="Zuccolo A."/>
            <person name="Rossini L."/>
            <person name="Jenkins J."/>
            <person name="Vendramin E."/>
            <person name="Meisel L.A."/>
            <person name="Decroocq V."/>
            <person name="Sosinski B."/>
            <person name="Prochnik S."/>
            <person name="Mitros T."/>
            <person name="Policriti A."/>
            <person name="Cipriani G."/>
            <person name="Dondini L."/>
            <person name="Ficklin S."/>
            <person name="Goodstein D.M."/>
            <person name="Xuan P."/>
            <person name="Del Fabbro C."/>
            <person name="Aramini V."/>
            <person name="Copetti D."/>
            <person name="Gonzalez S."/>
            <person name="Horner D.S."/>
            <person name="Falchi R."/>
            <person name="Lucas S."/>
            <person name="Mica E."/>
            <person name="Maldonado J."/>
            <person name="Lazzari B."/>
            <person name="Bielenberg D."/>
            <person name="Pirona R."/>
            <person name="Miculan M."/>
            <person name="Barakat A."/>
            <person name="Testolin R."/>
            <person name="Stella A."/>
            <person name="Tartarini S."/>
            <person name="Tonutti P."/>
            <person name="Arus P."/>
            <person name="Orellana A."/>
            <person name="Wells C."/>
            <person name="Main D."/>
            <person name="Vizzotto G."/>
            <person name="Silva H."/>
            <person name="Salamini F."/>
            <person name="Schmutz J."/>
            <person name="Morgante M."/>
            <person name="Rokhsar D.S."/>
        </authorList>
    </citation>
    <scope>NUCLEOTIDE SEQUENCE [LARGE SCALE GENOMIC DNA]</scope>
    <source>
        <strain evidence="2">cv. Nemared</strain>
    </source>
</reference>
<accession>A0A251QI25</accession>
<organism evidence="1 2">
    <name type="scientific">Prunus persica</name>
    <name type="common">Peach</name>
    <name type="synonym">Amygdalus persica</name>
    <dbReference type="NCBI Taxonomy" id="3760"/>
    <lineage>
        <taxon>Eukaryota</taxon>
        <taxon>Viridiplantae</taxon>
        <taxon>Streptophyta</taxon>
        <taxon>Embryophyta</taxon>
        <taxon>Tracheophyta</taxon>
        <taxon>Spermatophyta</taxon>
        <taxon>Magnoliopsida</taxon>
        <taxon>eudicotyledons</taxon>
        <taxon>Gunneridae</taxon>
        <taxon>Pentapetalae</taxon>
        <taxon>rosids</taxon>
        <taxon>fabids</taxon>
        <taxon>Rosales</taxon>
        <taxon>Rosaceae</taxon>
        <taxon>Amygdaloideae</taxon>
        <taxon>Amygdaleae</taxon>
        <taxon>Prunus</taxon>
    </lineage>
</organism>
<keyword evidence="2" id="KW-1185">Reference proteome</keyword>
<reference evidence="1" key="2">
    <citation type="submission" date="2016-12" db="EMBL/GenBank/DDBJ databases">
        <title>WGS assembly of Prunus persica.</title>
        <authorList>
            <person name="Verde I."/>
            <person name="Jenkins J."/>
            <person name="Dondini L."/>
            <person name="Micali S."/>
            <person name="Pagliarani G."/>
            <person name="Vendramin E."/>
            <person name="Paris R."/>
            <person name="Aramini V."/>
            <person name="Gazza L."/>
            <person name="Rossini L."/>
            <person name="Bassi D."/>
            <person name="Troggio M."/>
            <person name="Shu S."/>
            <person name="Grimwood J.H."/>
            <person name="Tartarini S."/>
            <person name="Dettori M.T."/>
            <person name="Schmutz J."/>
        </authorList>
    </citation>
    <scope>NUCLEOTIDE SEQUENCE</scope>
</reference>
<name>A0A251QI25_PRUPE</name>
<sequence length="93" mass="9884">MESNNCMSVLSCVGTNVASAFFASLERCSCINLNTTDFDDDNHAINDDDGRPLFLTSSRPTAAHQAQPIIDPNQPINKPAAAATHHLNNGVSA</sequence>
<dbReference type="PANTHER" id="PTHR34061:SF11">
    <property type="entry name" value="PROTEIN, PUTATIVE-RELATED"/>
    <property type="match status" value="1"/>
</dbReference>
<dbReference type="Gramene" id="ONI23501">
    <property type="protein sequence ID" value="ONI23501"/>
    <property type="gene ID" value="PRUPE_2G191800"/>
</dbReference>
<evidence type="ECO:0000313" key="2">
    <source>
        <dbReference type="Proteomes" id="UP000006882"/>
    </source>
</evidence>
<dbReference type="EMBL" id="CM007652">
    <property type="protein sequence ID" value="ONI23502.1"/>
    <property type="molecule type" value="Genomic_DNA"/>
</dbReference>
<evidence type="ECO:0000313" key="1">
    <source>
        <dbReference type="EMBL" id="ONI23501.1"/>
    </source>
</evidence>
<dbReference type="Gramene" id="ONI23502">
    <property type="protein sequence ID" value="ONI23502"/>
    <property type="gene ID" value="PRUPE_2G191800"/>
</dbReference>
<protein>
    <submittedName>
        <fullName evidence="1">Uncharacterized protein</fullName>
    </submittedName>
</protein>
<dbReference type="PANTHER" id="PTHR34061">
    <property type="entry name" value="PROTEIN, PUTATIVE-RELATED"/>
    <property type="match status" value="1"/>
</dbReference>
<dbReference type="AlphaFoldDB" id="A0A251QI25"/>
<gene>
    <name evidence="1" type="ORF">PRUPE_2G191800</name>
</gene>
<proteinExistence type="predicted"/>